<dbReference type="AlphaFoldDB" id="M1LTX1"/>
<keyword evidence="3" id="KW-0449">Lipoprotein</keyword>
<dbReference type="KEGG" id="kct:CDEE_0516"/>
<dbReference type="CDD" id="cd00118">
    <property type="entry name" value="LysM"/>
    <property type="match status" value="1"/>
</dbReference>
<evidence type="ECO:0000313" key="4">
    <source>
        <dbReference type="Proteomes" id="UP000011686"/>
    </source>
</evidence>
<dbReference type="PANTHER" id="PTHR21666">
    <property type="entry name" value="PEPTIDASE-RELATED"/>
    <property type="match status" value="1"/>
</dbReference>
<keyword evidence="4" id="KW-1185">Reference proteome</keyword>
<dbReference type="eggNOG" id="COG1388">
    <property type="taxonomic scope" value="Bacteria"/>
</dbReference>
<dbReference type="SMART" id="SM00257">
    <property type="entry name" value="LysM"/>
    <property type="match status" value="1"/>
</dbReference>
<evidence type="ECO:0000256" key="1">
    <source>
        <dbReference type="ARBA" id="ARBA00038420"/>
    </source>
</evidence>
<evidence type="ECO:0000259" key="2">
    <source>
        <dbReference type="PROSITE" id="PS51782"/>
    </source>
</evidence>
<name>M1LTX1_9PROT</name>
<gene>
    <name evidence="3" type="ORF">CDEE_0516</name>
</gene>
<reference evidence="3 4" key="1">
    <citation type="journal article" date="2013" name="Genome Biol. Evol.">
        <title>Genome evolution and phylogenomic analysis of candidatus kinetoplastibacterium, the betaproteobacterial endosymbionts of strigomonas and angomonas.</title>
        <authorList>
            <person name="Alves J.M."/>
            <person name="Serrano M.G."/>
            <person name="Maia da Silva F."/>
            <person name="Voegtly L.J."/>
            <person name="Matveyev A.V."/>
            <person name="Teixeira M.M."/>
            <person name="Camargo E.P."/>
            <person name="Buck G.A."/>
        </authorList>
    </citation>
    <scope>NUCLEOTIDE SEQUENCE [LARGE SCALE GENOMIC DNA]</scope>
    <source>
        <strain evidence="3 4">TCC036E</strain>
    </source>
</reference>
<evidence type="ECO:0000313" key="3">
    <source>
        <dbReference type="EMBL" id="AGF47556.1"/>
    </source>
</evidence>
<dbReference type="Gene3D" id="3.10.350.10">
    <property type="entry name" value="LysM domain"/>
    <property type="match status" value="1"/>
</dbReference>
<dbReference type="eggNOG" id="COG0739">
    <property type="taxonomic scope" value="Bacteria"/>
</dbReference>
<feature type="domain" description="LysM" evidence="2">
    <location>
        <begin position="57"/>
        <end position="100"/>
    </location>
</feature>
<dbReference type="RefSeq" id="WP_015238610.1">
    <property type="nucleotide sequence ID" value="NC_020283.1"/>
</dbReference>
<dbReference type="EMBL" id="CP003804">
    <property type="protein sequence ID" value="AGF47556.1"/>
    <property type="molecule type" value="Genomic_DNA"/>
</dbReference>
<dbReference type="InterPro" id="IPR050570">
    <property type="entry name" value="Cell_wall_metabolism_enzyme"/>
</dbReference>
<dbReference type="PANTHER" id="PTHR21666:SF263">
    <property type="entry name" value="MUREIN HYDROLASE ACTIVATOR NLPD"/>
    <property type="match status" value="1"/>
</dbReference>
<dbReference type="GO" id="GO:0004222">
    <property type="term" value="F:metalloendopeptidase activity"/>
    <property type="evidence" value="ECO:0007669"/>
    <property type="project" value="TreeGrafter"/>
</dbReference>
<dbReference type="STRING" id="1208918.CDEE_0516"/>
<dbReference type="PROSITE" id="PS51782">
    <property type="entry name" value="LYSM"/>
    <property type="match status" value="1"/>
</dbReference>
<accession>M1LTX1</accession>
<dbReference type="HOGENOM" id="CLU_029425_0_4_4"/>
<dbReference type="Pfam" id="PF01476">
    <property type="entry name" value="LysM"/>
    <property type="match status" value="1"/>
</dbReference>
<organism evidence="3 4">
    <name type="scientific">Candidatus Kinetoplastidibacterium crithidiae TCC036E</name>
    <dbReference type="NCBI Taxonomy" id="1208918"/>
    <lineage>
        <taxon>Bacteria</taxon>
        <taxon>Pseudomonadati</taxon>
        <taxon>Pseudomonadota</taxon>
        <taxon>Betaproteobacteria</taxon>
        <taxon>Candidatus Kinetoplastidibacterium</taxon>
    </lineage>
</organism>
<comment type="similarity">
    <text evidence="1">Belongs to the E.coli NlpD/Haemophilus LppB family.</text>
</comment>
<sequence length="259" mass="29049">MIIFVLLFSKLRQITYDFLFVFVVALSFCLCGCSNCSHDMARITDIPVVNDDLRLFNFYIVQSGDSLFKIAKHHNIDIGTIKEINRINNDVIKIGDMLYIPTSIYNSQRKKSYVNIDKSVNFTRNTNKLSIEERKTTINNDSWGWPCNGDIITKFDSYNRGIDISGNIGDSVVAASDGKVVYSGNGVRGFGNLLIISHDDGFITAYAHNSKLLVVAGDMVSKNMNIAEMGKSDSDYCKLHFEIRKNGVPIDPLKVLPVR</sequence>
<dbReference type="PATRIC" id="fig|1208918.3.peg.254"/>
<dbReference type="SUPFAM" id="SSF51261">
    <property type="entry name" value="Duplicated hybrid motif"/>
    <property type="match status" value="1"/>
</dbReference>
<proteinExistence type="inferred from homology"/>
<dbReference type="Gene3D" id="2.70.70.10">
    <property type="entry name" value="Glucose Permease (Domain IIA)"/>
    <property type="match status" value="1"/>
</dbReference>
<dbReference type="CDD" id="cd12797">
    <property type="entry name" value="M23_peptidase"/>
    <property type="match status" value="1"/>
</dbReference>
<dbReference type="Proteomes" id="UP000011686">
    <property type="component" value="Chromosome"/>
</dbReference>
<protein>
    <submittedName>
        <fullName evidence="3">Lipoprotein NlpD</fullName>
    </submittedName>
</protein>
<dbReference type="InterPro" id="IPR036779">
    <property type="entry name" value="LysM_dom_sf"/>
</dbReference>
<dbReference type="InterPro" id="IPR016047">
    <property type="entry name" value="M23ase_b-sheet_dom"/>
</dbReference>
<dbReference type="Pfam" id="PF01551">
    <property type="entry name" value="Peptidase_M23"/>
    <property type="match status" value="1"/>
</dbReference>
<dbReference type="InterPro" id="IPR011055">
    <property type="entry name" value="Dup_hybrid_motif"/>
</dbReference>
<dbReference type="InterPro" id="IPR018392">
    <property type="entry name" value="LysM"/>
</dbReference>